<evidence type="ECO:0000313" key="2">
    <source>
        <dbReference type="Proteomes" id="UP000192578"/>
    </source>
</evidence>
<reference evidence="2" key="1">
    <citation type="submission" date="2017-01" db="EMBL/GenBank/DDBJ databases">
        <title>Comparative genomics of anhydrobiosis in the tardigrade Hypsibius dujardini.</title>
        <authorList>
            <person name="Yoshida Y."/>
            <person name="Koutsovoulos G."/>
            <person name="Laetsch D."/>
            <person name="Stevens L."/>
            <person name="Kumar S."/>
            <person name="Horikawa D."/>
            <person name="Ishino K."/>
            <person name="Komine S."/>
            <person name="Tomita M."/>
            <person name="Blaxter M."/>
            <person name="Arakawa K."/>
        </authorList>
    </citation>
    <scope>NUCLEOTIDE SEQUENCE [LARGE SCALE GENOMIC DNA]</scope>
    <source>
        <strain evidence="2">Z151</strain>
    </source>
</reference>
<keyword evidence="2" id="KW-1185">Reference proteome</keyword>
<dbReference type="Proteomes" id="UP000192578">
    <property type="component" value="Unassembled WGS sequence"/>
</dbReference>
<accession>A0A1W0WG61</accession>
<dbReference type="AlphaFoldDB" id="A0A1W0WG61"/>
<comment type="caution">
    <text evidence="1">The sequence shown here is derived from an EMBL/GenBank/DDBJ whole genome shotgun (WGS) entry which is preliminary data.</text>
</comment>
<sequence>MWLKSDWSWILHVMPTRLEQPLTTQRSTAPLIFGRDRMNLSRELPVPSKDWKLDPVQSMQTAGDAPDASPVLDMTGLFC</sequence>
<dbReference type="EMBL" id="MTYJ01000110">
    <property type="protein sequence ID" value="OQV14113.1"/>
    <property type="molecule type" value="Genomic_DNA"/>
</dbReference>
<organism evidence="1 2">
    <name type="scientific">Hypsibius exemplaris</name>
    <name type="common">Freshwater tardigrade</name>
    <dbReference type="NCBI Taxonomy" id="2072580"/>
    <lineage>
        <taxon>Eukaryota</taxon>
        <taxon>Metazoa</taxon>
        <taxon>Ecdysozoa</taxon>
        <taxon>Tardigrada</taxon>
        <taxon>Eutardigrada</taxon>
        <taxon>Parachela</taxon>
        <taxon>Hypsibioidea</taxon>
        <taxon>Hypsibiidae</taxon>
        <taxon>Hypsibius</taxon>
    </lineage>
</organism>
<protein>
    <submittedName>
        <fullName evidence="1">Uncharacterized protein</fullName>
    </submittedName>
</protein>
<evidence type="ECO:0000313" key="1">
    <source>
        <dbReference type="EMBL" id="OQV14113.1"/>
    </source>
</evidence>
<proteinExistence type="predicted"/>
<name>A0A1W0WG61_HYPEX</name>
<gene>
    <name evidence="1" type="ORF">BV898_11688</name>
</gene>